<keyword evidence="6" id="KW-1185">Reference proteome</keyword>
<accession>A0A484IDD2</accession>
<evidence type="ECO:0000256" key="2">
    <source>
        <dbReference type="ARBA" id="ARBA00022801"/>
    </source>
</evidence>
<keyword evidence="2" id="KW-0378">Hydrolase</keyword>
<dbReference type="PANTHER" id="PTHR35372">
    <property type="entry name" value="ATP BINDING PROTEIN-RELATED"/>
    <property type="match status" value="1"/>
</dbReference>
<evidence type="ECO:0000259" key="4">
    <source>
        <dbReference type="PROSITE" id="PS51206"/>
    </source>
</evidence>
<dbReference type="InterPro" id="IPR015330">
    <property type="entry name" value="DNA_primase/pol_bifunc_N"/>
</dbReference>
<dbReference type="InterPro" id="IPR014015">
    <property type="entry name" value="Helicase_SF3_DNA-vir"/>
</dbReference>
<keyword evidence="1" id="KW-0547">Nucleotide-binding</keyword>
<dbReference type="PROSITE" id="PS51206">
    <property type="entry name" value="SF3_HELICASE_1"/>
    <property type="match status" value="1"/>
</dbReference>
<dbReference type="Proteomes" id="UP000294299">
    <property type="component" value="Chromosome NFRAN"/>
</dbReference>
<reference evidence="5 6" key="1">
    <citation type="submission" date="2019-02" db="EMBL/GenBank/DDBJ databases">
        <authorList>
            <person name="Lehtovirta-Morley E L."/>
        </authorList>
    </citation>
    <scope>NUCLEOTIDE SEQUENCE [LARGE SCALE GENOMIC DNA]</scope>
    <source>
        <strain evidence="5">NFRAN1</strain>
    </source>
</reference>
<dbReference type="NCBIfam" id="TIGR01613">
    <property type="entry name" value="primase_Cterm"/>
    <property type="match status" value="1"/>
</dbReference>
<dbReference type="InterPro" id="IPR051620">
    <property type="entry name" value="ORF904-like_C"/>
</dbReference>
<dbReference type="InterPro" id="IPR014818">
    <property type="entry name" value="Phage/plasmid_primase_P4_C"/>
</dbReference>
<protein>
    <recommendedName>
        <fullName evidence="4">SF3 helicase domain-containing protein</fullName>
    </recommendedName>
</protein>
<dbReference type="PANTHER" id="PTHR35372:SF2">
    <property type="entry name" value="SF3 HELICASE DOMAIN-CONTAINING PROTEIN"/>
    <property type="match status" value="1"/>
</dbReference>
<dbReference type="Pfam" id="PF08706">
    <property type="entry name" value="D5_N"/>
    <property type="match status" value="1"/>
</dbReference>
<dbReference type="Pfam" id="PF09250">
    <property type="entry name" value="Prim-Pol"/>
    <property type="match status" value="1"/>
</dbReference>
<keyword evidence="3" id="KW-0067">ATP-binding</keyword>
<dbReference type="EMBL" id="LR216287">
    <property type="protein sequence ID" value="VFJ14057.1"/>
    <property type="molecule type" value="Genomic_DNA"/>
</dbReference>
<dbReference type="SMART" id="SM00885">
    <property type="entry name" value="D5_N"/>
    <property type="match status" value="1"/>
</dbReference>
<dbReference type="KEGG" id="nfn:NFRAN_1735"/>
<evidence type="ECO:0000256" key="1">
    <source>
        <dbReference type="ARBA" id="ARBA00022741"/>
    </source>
</evidence>
<dbReference type="InterPro" id="IPR006500">
    <property type="entry name" value="Helicase_put_C_phage/plasmid"/>
</dbReference>
<name>A0A484IDD2_9ARCH</name>
<dbReference type="InterPro" id="IPR027417">
    <property type="entry name" value="P-loop_NTPase"/>
</dbReference>
<dbReference type="Pfam" id="PF19263">
    <property type="entry name" value="DUF5906"/>
    <property type="match status" value="1"/>
</dbReference>
<dbReference type="GO" id="GO:0016787">
    <property type="term" value="F:hydrolase activity"/>
    <property type="evidence" value="ECO:0007669"/>
    <property type="project" value="UniProtKB-KW"/>
</dbReference>
<dbReference type="Gene3D" id="3.40.50.300">
    <property type="entry name" value="P-loop containing nucleotide triphosphate hydrolases"/>
    <property type="match status" value="1"/>
</dbReference>
<evidence type="ECO:0000313" key="6">
    <source>
        <dbReference type="Proteomes" id="UP000294299"/>
    </source>
</evidence>
<feature type="domain" description="SF3 helicase" evidence="4">
    <location>
        <begin position="467"/>
        <end position="624"/>
    </location>
</feature>
<sequence length="776" mass="90420">MRLYEVCALTHKTERWLPNPNDWADYWYHKQKCNVIPYDTKNRYPILGSYKEYQHNRIPNDVFEEWKNEGLFEKGMAIFPGKLYLDITKKDNNNSHLYLVAIDLDKKEAIEEFCSLNGKNITLKELAEKTIVEQHEDDLNRAHIYMLSPIPFPGKGPDSKIGIEVKSKAEHGIMFCSPSFHKNGQRYQIIGTTEPCVLNNIQAIEMIQHINNICKRHGIEYVEKKNGLRVELRNIIKNLKIRNNIEIVIHEGERHDQLISVANSLLFRHYHEKKDGTNNAVKLKAFLEEINLKFCKPEPLSQDELDTIWNSCIEFVRSHKDFVFNKSKQQSKIDLIEEATEHIFQNYHFLTLEETKEILYYQKGVYVPGGEIIIEKEAENIFGYDLANKHLSEIKGHIIRKTYHRREELDADINIINLQNGLYDISKDKLNPHTPNYLSVNQKPIVFNPSMKPKLFGKFLKDVLYSGEIRTAVEAMAYTFYRDTPFEYFFKLFGYGSNGKSVFTGLLTKLHDDKNISNVSISALLENRFSLADLEFKDVNIDTELTYAVIKDTTILKKLTGGKKQPIRIERKNQNAYDTYLHAKLFFNANIIRESIDQTAAYYRREVLISFPFTFEGRRDDPYLLQRLSSEEELSGIFNVSMTALRRILKNNGIFLNEKTVEQKRKKSERANDPVKVFLEEAVAEDSAADEWISKSELHQAYIRFCNKYKLAFKSIEAFGKDLKRLRPNISEGKKSKQDEKRKTCWFGLRLTPEYQLDIGKQQQITFSMNGLSGLS</sequence>
<evidence type="ECO:0000313" key="5">
    <source>
        <dbReference type="EMBL" id="VFJ14057.1"/>
    </source>
</evidence>
<dbReference type="InterPro" id="IPR045455">
    <property type="entry name" value="NrS-1_pol-like_helicase"/>
</dbReference>
<dbReference type="AlphaFoldDB" id="A0A484IDD2"/>
<dbReference type="Gene3D" id="1.10.10.10">
    <property type="entry name" value="Winged helix-like DNA-binding domain superfamily/Winged helix DNA-binding domain"/>
    <property type="match status" value="1"/>
</dbReference>
<evidence type="ECO:0000256" key="3">
    <source>
        <dbReference type="ARBA" id="ARBA00022840"/>
    </source>
</evidence>
<dbReference type="GO" id="GO:0005524">
    <property type="term" value="F:ATP binding"/>
    <property type="evidence" value="ECO:0007669"/>
    <property type="project" value="UniProtKB-KW"/>
</dbReference>
<proteinExistence type="predicted"/>
<organism evidence="5 6">
    <name type="scientific">Candidatus Nitrosocosmicus franklandianus</name>
    <dbReference type="NCBI Taxonomy" id="1798806"/>
    <lineage>
        <taxon>Archaea</taxon>
        <taxon>Nitrososphaerota</taxon>
        <taxon>Nitrososphaeria</taxon>
        <taxon>Nitrososphaerales</taxon>
        <taxon>Nitrososphaeraceae</taxon>
        <taxon>Candidatus Nitrosocosmicus</taxon>
    </lineage>
</organism>
<gene>
    <name evidence="5" type="ORF">NFRAN_1735</name>
</gene>
<dbReference type="InterPro" id="IPR036388">
    <property type="entry name" value="WH-like_DNA-bd_sf"/>
</dbReference>
<dbReference type="SUPFAM" id="SSF52540">
    <property type="entry name" value="P-loop containing nucleoside triphosphate hydrolases"/>
    <property type="match status" value="1"/>
</dbReference>